<protein>
    <recommendedName>
        <fullName evidence="3">NADH dehydrogenase [ubiquinone] 1 alpha subcomplex assembly factor 4</fullName>
    </recommendedName>
</protein>
<name>A0A2I4CQU5_AUSLI</name>
<dbReference type="PANTHER" id="PTHR13338">
    <property type="entry name" value="UPF0240 PROTEIN"/>
    <property type="match status" value="1"/>
</dbReference>
<dbReference type="KEGG" id="alim:106531124"/>
<reference evidence="6" key="1">
    <citation type="submission" date="2025-08" db="UniProtKB">
        <authorList>
            <consortium name="RefSeq"/>
        </authorList>
    </citation>
    <scope>IDENTIFICATION</scope>
    <source>
        <strain evidence="6">Quisiro</strain>
        <tissue evidence="6">Liver</tissue>
    </source>
</reference>
<comment type="similarity">
    <text evidence="1">Belongs to the NDUFAF4 family.</text>
</comment>
<feature type="region of interest" description="Disordered" evidence="4">
    <location>
        <begin position="16"/>
        <end position="46"/>
    </location>
</feature>
<evidence type="ECO:0000313" key="5">
    <source>
        <dbReference type="Proteomes" id="UP000192220"/>
    </source>
</evidence>
<dbReference type="FunCoup" id="A0A2I4CQU5">
    <property type="interactions" value="950"/>
</dbReference>
<evidence type="ECO:0000256" key="1">
    <source>
        <dbReference type="ARBA" id="ARBA00010698"/>
    </source>
</evidence>
<dbReference type="InParanoid" id="A0A2I4CQU5"/>
<evidence type="ECO:0000256" key="3">
    <source>
        <dbReference type="ARBA" id="ARBA00021777"/>
    </source>
</evidence>
<dbReference type="PANTHER" id="PTHR13338:SF4">
    <property type="entry name" value="NADH DEHYDROGENASE [UBIQUINONE] 1 ALPHA SUBCOMPLEX ASSEMBLY FACTOR 4"/>
    <property type="match status" value="1"/>
</dbReference>
<organism evidence="5 6">
    <name type="scientific">Austrofundulus limnaeus</name>
    <name type="common">Annual killifish</name>
    <dbReference type="NCBI Taxonomy" id="52670"/>
    <lineage>
        <taxon>Eukaryota</taxon>
        <taxon>Metazoa</taxon>
        <taxon>Chordata</taxon>
        <taxon>Craniata</taxon>
        <taxon>Vertebrata</taxon>
        <taxon>Euteleostomi</taxon>
        <taxon>Actinopterygii</taxon>
        <taxon>Neopterygii</taxon>
        <taxon>Teleostei</taxon>
        <taxon>Neoteleostei</taxon>
        <taxon>Acanthomorphata</taxon>
        <taxon>Ovalentaria</taxon>
        <taxon>Atherinomorphae</taxon>
        <taxon>Cyprinodontiformes</taxon>
        <taxon>Rivulidae</taxon>
        <taxon>Austrofundulus</taxon>
    </lineage>
</organism>
<dbReference type="GeneID" id="106531124"/>
<accession>A0A2I4CQU5</accession>
<dbReference type="Pfam" id="PF06784">
    <property type="entry name" value="UPF0240"/>
    <property type="match status" value="1"/>
</dbReference>
<dbReference type="OrthoDB" id="2434756at2759"/>
<dbReference type="InterPro" id="IPR009622">
    <property type="entry name" value="NDUFAF4"/>
</dbReference>
<feature type="compositionally biased region" description="Basic and acidic residues" evidence="4">
    <location>
        <begin position="17"/>
        <end position="28"/>
    </location>
</feature>
<evidence type="ECO:0000256" key="2">
    <source>
        <dbReference type="ARBA" id="ARBA00011265"/>
    </source>
</evidence>
<dbReference type="CTD" id="29078"/>
<keyword evidence="5" id="KW-1185">Reference proteome</keyword>
<gene>
    <name evidence="6" type="primary">ndufaf4</name>
</gene>
<comment type="subunit">
    <text evidence="2">Binds calmodulin. Interacts with NDUFAF3.</text>
</comment>
<proteinExistence type="inferred from homology"/>
<dbReference type="GO" id="GO:0005739">
    <property type="term" value="C:mitochondrion"/>
    <property type="evidence" value="ECO:0007669"/>
    <property type="project" value="TreeGrafter"/>
</dbReference>
<evidence type="ECO:0000313" key="6">
    <source>
        <dbReference type="RefSeq" id="XP_013882361.1"/>
    </source>
</evidence>
<evidence type="ECO:0000256" key="4">
    <source>
        <dbReference type="SAM" id="MobiDB-lite"/>
    </source>
</evidence>
<sequence>MGAKVARMFRNYNIENRALREISKEKPRAAPRHATGPPPNSVGPEVVKQKNQPLLDHLRTVYVESRDPAETPQEVRVSTVSERRPTRFSFPVNTSGVTELTDVPTGKLTLVEALRALGNHQHQPQTWTPQKISQEYSLDLKEVTAVLRFFIPFHVEITHPKGRAAKRIKG</sequence>
<dbReference type="RefSeq" id="XP_013882361.1">
    <property type="nucleotide sequence ID" value="XM_014026907.1"/>
</dbReference>
<dbReference type="STRING" id="52670.A0A2I4CQU5"/>
<dbReference type="GO" id="GO:0032981">
    <property type="term" value="P:mitochondrial respiratory chain complex I assembly"/>
    <property type="evidence" value="ECO:0007669"/>
    <property type="project" value="InterPro"/>
</dbReference>
<dbReference type="AlphaFoldDB" id="A0A2I4CQU5"/>
<dbReference type="Proteomes" id="UP000192220">
    <property type="component" value="Unplaced"/>
</dbReference>